<organism evidence="2 3">
    <name type="scientific">Ajellomyces capsulatus (strain H143)</name>
    <name type="common">Darling's disease fungus</name>
    <name type="synonym">Histoplasma capsulatum</name>
    <dbReference type="NCBI Taxonomy" id="544712"/>
    <lineage>
        <taxon>Eukaryota</taxon>
        <taxon>Fungi</taxon>
        <taxon>Dikarya</taxon>
        <taxon>Ascomycota</taxon>
        <taxon>Pezizomycotina</taxon>
        <taxon>Eurotiomycetes</taxon>
        <taxon>Eurotiomycetidae</taxon>
        <taxon>Onygenales</taxon>
        <taxon>Ajellomycetaceae</taxon>
        <taxon>Histoplasma</taxon>
    </lineage>
</organism>
<feature type="compositionally biased region" description="Polar residues" evidence="1">
    <location>
        <begin position="92"/>
        <end position="102"/>
    </location>
</feature>
<protein>
    <submittedName>
        <fullName evidence="2">Uncharacterized protein</fullName>
    </submittedName>
</protein>
<reference evidence="3" key="1">
    <citation type="submission" date="2009-05" db="EMBL/GenBank/DDBJ databases">
        <title>The genome sequence of Ajellomyces capsulatus strain H143.</title>
        <authorList>
            <person name="Champion M."/>
            <person name="Cuomo C.A."/>
            <person name="Ma L.-J."/>
            <person name="Henn M.R."/>
            <person name="Sil A."/>
            <person name="Goldman B."/>
            <person name="Young S.K."/>
            <person name="Kodira C.D."/>
            <person name="Zeng Q."/>
            <person name="Koehrsen M."/>
            <person name="Alvarado L."/>
            <person name="Berlin A.M."/>
            <person name="Borenstein D."/>
            <person name="Chen Z."/>
            <person name="Engels R."/>
            <person name="Freedman E."/>
            <person name="Gellesch M."/>
            <person name="Goldberg J."/>
            <person name="Griggs A."/>
            <person name="Gujja S."/>
            <person name="Heiman D.I."/>
            <person name="Hepburn T.A."/>
            <person name="Howarth C."/>
            <person name="Jen D."/>
            <person name="Larson L."/>
            <person name="Lewis B."/>
            <person name="Mehta T."/>
            <person name="Park D."/>
            <person name="Pearson M."/>
            <person name="Roberts A."/>
            <person name="Saif S."/>
            <person name="Shea T.D."/>
            <person name="Shenoy N."/>
            <person name="Sisk P."/>
            <person name="Stolte C."/>
            <person name="Sykes S."/>
            <person name="Walk T."/>
            <person name="White J."/>
            <person name="Yandava C."/>
            <person name="Klein B."/>
            <person name="McEwen J.G."/>
            <person name="Puccia R."/>
            <person name="Goldman G.H."/>
            <person name="Felipe M.S."/>
            <person name="Nino-Vega G."/>
            <person name="San-Blas G."/>
            <person name="Taylor J.W."/>
            <person name="Mendoza L."/>
            <person name="Galagan J.E."/>
            <person name="Nusbaum C."/>
            <person name="Birren B.W."/>
        </authorList>
    </citation>
    <scope>NUCLEOTIDE SEQUENCE [LARGE SCALE GENOMIC DNA]</scope>
    <source>
        <strain evidence="3">H143</strain>
    </source>
</reference>
<dbReference type="VEuPathDB" id="FungiDB:HCDG_04731"/>
<feature type="compositionally biased region" description="Basic and acidic residues" evidence="1">
    <location>
        <begin position="109"/>
        <end position="135"/>
    </location>
</feature>
<gene>
    <name evidence="2" type="ORF">HCDG_04731</name>
</gene>
<dbReference type="Proteomes" id="UP000002624">
    <property type="component" value="Unassembled WGS sequence"/>
</dbReference>
<name>C6HFK8_AJECH</name>
<dbReference type="EMBL" id="GG692424">
    <property type="protein sequence ID" value="EER41085.1"/>
    <property type="molecule type" value="Genomic_DNA"/>
</dbReference>
<evidence type="ECO:0000313" key="3">
    <source>
        <dbReference type="Proteomes" id="UP000002624"/>
    </source>
</evidence>
<proteinExistence type="predicted"/>
<sequence length="135" mass="15136">MLVVEGTNQSKPPQQIKAHTLKLQMEISVQTSKPPQPSARKHWDLSSSIDIKPPKLIPALLRADVKLLCIRFTSCSVLQLLHSALAGYPVQGTDTLRSSSAEYDTDPSFEIKNKTSLRLPEESISRRRSRKQTDE</sequence>
<evidence type="ECO:0000256" key="1">
    <source>
        <dbReference type="SAM" id="MobiDB-lite"/>
    </source>
</evidence>
<feature type="region of interest" description="Disordered" evidence="1">
    <location>
        <begin position="91"/>
        <end position="135"/>
    </location>
</feature>
<evidence type="ECO:0000313" key="2">
    <source>
        <dbReference type="EMBL" id="EER41085.1"/>
    </source>
</evidence>
<dbReference type="AlphaFoldDB" id="C6HFK8"/>
<dbReference type="HOGENOM" id="CLU_1885169_0_0_1"/>
<accession>C6HFK8</accession>